<protein>
    <submittedName>
        <fullName evidence="2">Glucokinase</fullName>
    </submittedName>
</protein>
<name>A0A1H3VRH1_9BACI</name>
<dbReference type="PANTHER" id="PTHR18964">
    <property type="entry name" value="ROK (REPRESSOR, ORF, KINASE) FAMILY"/>
    <property type="match status" value="1"/>
</dbReference>
<dbReference type="InterPro" id="IPR000600">
    <property type="entry name" value="ROK"/>
</dbReference>
<gene>
    <name evidence="2" type="ORF">SAMN05421743_101149</name>
</gene>
<proteinExistence type="inferred from homology"/>
<dbReference type="InterPro" id="IPR043129">
    <property type="entry name" value="ATPase_NBD"/>
</dbReference>
<comment type="similarity">
    <text evidence="1">Belongs to the ROK (NagC/XylR) family.</text>
</comment>
<keyword evidence="2" id="KW-0808">Transferase</keyword>
<dbReference type="Gene3D" id="3.30.420.40">
    <property type="match status" value="2"/>
</dbReference>
<dbReference type="Proteomes" id="UP000198584">
    <property type="component" value="Unassembled WGS sequence"/>
</dbReference>
<evidence type="ECO:0000256" key="1">
    <source>
        <dbReference type="ARBA" id="ARBA00006479"/>
    </source>
</evidence>
<evidence type="ECO:0000313" key="2">
    <source>
        <dbReference type="EMBL" id="SDZ77360.1"/>
    </source>
</evidence>
<dbReference type="EMBL" id="FNQR01000001">
    <property type="protein sequence ID" value="SDZ77360.1"/>
    <property type="molecule type" value="Genomic_DNA"/>
</dbReference>
<evidence type="ECO:0000313" key="3">
    <source>
        <dbReference type="Proteomes" id="UP000198584"/>
    </source>
</evidence>
<dbReference type="PANTHER" id="PTHR18964:SF149">
    <property type="entry name" value="BIFUNCTIONAL UDP-N-ACETYLGLUCOSAMINE 2-EPIMERASE_N-ACETYLMANNOSAMINE KINASE"/>
    <property type="match status" value="1"/>
</dbReference>
<dbReference type="OrthoDB" id="9795247at2"/>
<dbReference type="AlphaFoldDB" id="A0A1H3VRH1"/>
<dbReference type="Pfam" id="PF00480">
    <property type="entry name" value="ROK"/>
    <property type="match status" value="1"/>
</dbReference>
<accession>A0A1H3VRH1</accession>
<organism evidence="2 3">
    <name type="scientific">Thalassobacillus cyri</name>
    <dbReference type="NCBI Taxonomy" id="571932"/>
    <lineage>
        <taxon>Bacteria</taxon>
        <taxon>Bacillati</taxon>
        <taxon>Bacillota</taxon>
        <taxon>Bacilli</taxon>
        <taxon>Bacillales</taxon>
        <taxon>Bacillaceae</taxon>
        <taxon>Thalassobacillus</taxon>
    </lineage>
</organism>
<dbReference type="CDD" id="cd24068">
    <property type="entry name" value="ASKHA_NBD_ROK_FnNanK-like"/>
    <property type="match status" value="1"/>
</dbReference>
<reference evidence="2 3" key="1">
    <citation type="submission" date="2016-10" db="EMBL/GenBank/DDBJ databases">
        <authorList>
            <person name="de Groot N.N."/>
        </authorList>
    </citation>
    <scope>NUCLEOTIDE SEQUENCE [LARGE SCALE GENOMIC DNA]</scope>
    <source>
        <strain evidence="2 3">CCM7597</strain>
    </source>
</reference>
<sequence length="304" mass="33565">MYVIGVDIGGTTIKGLLVNEELETIHKKIVPTRAILGKEIILSSLKEVIDELLHHSPELPGVIGIGSAGRINFQTGEVVYATENLPGWHGFPLKSWLENSYHLPAIVDNDANTALLGELILGGRLPDEEHTIMLTLGTGVGGANYFFGRMVRGAHHQSGEWGHTILYPHGRSCNCGKQGCIEQYLSGSALKKEAERRTGRMFSKGDEIFQQWKSDMEIKEVVQKFINDLALVVENISTSIDPDQVILGGGVVDSCDYWWPDLLRILREREIKTKVKAASHMNVSGMYGAAYLALKQREESEGGR</sequence>
<keyword evidence="2" id="KW-0418">Kinase</keyword>
<dbReference type="STRING" id="571932.SAMN05421743_101149"/>
<dbReference type="RefSeq" id="WP_093041175.1">
    <property type="nucleotide sequence ID" value="NZ_FNQR01000001.1"/>
</dbReference>
<dbReference type="SUPFAM" id="SSF53067">
    <property type="entry name" value="Actin-like ATPase domain"/>
    <property type="match status" value="1"/>
</dbReference>
<keyword evidence="3" id="KW-1185">Reference proteome</keyword>
<dbReference type="GO" id="GO:0016301">
    <property type="term" value="F:kinase activity"/>
    <property type="evidence" value="ECO:0007669"/>
    <property type="project" value="UniProtKB-KW"/>
</dbReference>